<evidence type="ECO:0000313" key="2">
    <source>
        <dbReference type="EMBL" id="CAI5773437.1"/>
    </source>
</evidence>
<proteinExistence type="predicted"/>
<feature type="compositionally biased region" description="Low complexity" evidence="1">
    <location>
        <begin position="111"/>
        <end position="120"/>
    </location>
</feature>
<evidence type="ECO:0000256" key="1">
    <source>
        <dbReference type="SAM" id="MobiDB-lite"/>
    </source>
</evidence>
<accession>A0AA35P6G0</accession>
<protein>
    <submittedName>
        <fullName evidence="2">ARVCF delta catenin family member</fullName>
    </submittedName>
</protein>
<name>A0AA35P6G0_9SAUR</name>
<dbReference type="Proteomes" id="UP001178461">
    <property type="component" value="Chromosome 4"/>
</dbReference>
<organism evidence="2 3">
    <name type="scientific">Podarcis lilfordi</name>
    <name type="common">Lilford's wall lizard</name>
    <dbReference type="NCBI Taxonomy" id="74358"/>
    <lineage>
        <taxon>Eukaryota</taxon>
        <taxon>Metazoa</taxon>
        <taxon>Chordata</taxon>
        <taxon>Craniata</taxon>
        <taxon>Vertebrata</taxon>
        <taxon>Euteleostomi</taxon>
        <taxon>Lepidosauria</taxon>
        <taxon>Squamata</taxon>
        <taxon>Bifurcata</taxon>
        <taxon>Unidentata</taxon>
        <taxon>Episquamata</taxon>
        <taxon>Laterata</taxon>
        <taxon>Lacertibaenia</taxon>
        <taxon>Lacertidae</taxon>
        <taxon>Podarcis</taxon>
    </lineage>
</organism>
<feature type="non-terminal residue" evidence="2">
    <location>
        <position position="1"/>
    </location>
</feature>
<sequence>NSKPFPGKWTLQVTDSANPEIVPRFQVKNGPPERIEFLTRGTTVSNICHMQDAASMFPPALEDDPQRLFQLYNSVVLTASRPTHPGPSCSQIPSISDEGRGRKLGGGGATGLRSAATSLR</sequence>
<dbReference type="AlphaFoldDB" id="A0AA35P6G0"/>
<evidence type="ECO:0000313" key="3">
    <source>
        <dbReference type="Proteomes" id="UP001178461"/>
    </source>
</evidence>
<reference evidence="2" key="1">
    <citation type="submission" date="2022-12" db="EMBL/GenBank/DDBJ databases">
        <authorList>
            <person name="Alioto T."/>
            <person name="Alioto T."/>
            <person name="Gomez Garrido J."/>
        </authorList>
    </citation>
    <scope>NUCLEOTIDE SEQUENCE</scope>
</reference>
<dbReference type="EMBL" id="OX395129">
    <property type="protein sequence ID" value="CAI5773437.1"/>
    <property type="molecule type" value="Genomic_DNA"/>
</dbReference>
<gene>
    <name evidence="2" type="ORF">PODLI_1B041993</name>
</gene>
<feature type="non-terminal residue" evidence="2">
    <location>
        <position position="120"/>
    </location>
</feature>
<keyword evidence="3" id="KW-1185">Reference proteome</keyword>
<feature type="region of interest" description="Disordered" evidence="1">
    <location>
        <begin position="80"/>
        <end position="120"/>
    </location>
</feature>